<dbReference type="RefSeq" id="WP_131551389.1">
    <property type="nucleotide sequence ID" value="NZ_SJSK01000001.1"/>
</dbReference>
<dbReference type="Proteomes" id="UP000292884">
    <property type="component" value="Unassembled WGS sequence"/>
</dbReference>
<dbReference type="GO" id="GO:0004725">
    <property type="term" value="F:protein tyrosine phosphatase activity"/>
    <property type="evidence" value="ECO:0007669"/>
    <property type="project" value="UniProtKB-EC"/>
</dbReference>
<proteinExistence type="inferred from homology"/>
<keyword evidence="4" id="KW-0904">Protein phosphatase</keyword>
<evidence type="ECO:0000256" key="3">
    <source>
        <dbReference type="ARBA" id="ARBA00022801"/>
    </source>
</evidence>
<organism evidence="7 8">
    <name type="scientific">Pedobacter frigiditerrae</name>
    <dbReference type="NCBI Taxonomy" id="2530452"/>
    <lineage>
        <taxon>Bacteria</taxon>
        <taxon>Pseudomonadati</taxon>
        <taxon>Bacteroidota</taxon>
        <taxon>Sphingobacteriia</taxon>
        <taxon>Sphingobacteriales</taxon>
        <taxon>Sphingobacteriaceae</taxon>
        <taxon>Pedobacter</taxon>
    </lineage>
</organism>
<dbReference type="SMART" id="SM00226">
    <property type="entry name" value="LMWPc"/>
    <property type="match status" value="1"/>
</dbReference>
<dbReference type="AlphaFoldDB" id="A0A4R0N195"/>
<evidence type="ECO:0000259" key="6">
    <source>
        <dbReference type="SMART" id="SM00226"/>
    </source>
</evidence>
<dbReference type="PRINTS" id="PR00719">
    <property type="entry name" value="LMWPTPASE"/>
</dbReference>
<feature type="active site" description="Nucleophile" evidence="5">
    <location>
        <position position="7"/>
    </location>
</feature>
<reference evidence="7 8" key="1">
    <citation type="submission" date="2019-02" db="EMBL/GenBank/DDBJ databases">
        <title>Pedobacter sp. RP-1-13 sp. nov., isolated from Arctic soil.</title>
        <authorList>
            <person name="Dahal R.H."/>
        </authorList>
    </citation>
    <scope>NUCLEOTIDE SEQUENCE [LARGE SCALE GENOMIC DNA]</scope>
    <source>
        <strain evidence="7 8">RP-1-13</strain>
    </source>
</reference>
<keyword evidence="3" id="KW-0378">Hydrolase</keyword>
<dbReference type="Pfam" id="PF01451">
    <property type="entry name" value="LMWPc"/>
    <property type="match status" value="1"/>
</dbReference>
<evidence type="ECO:0000256" key="2">
    <source>
        <dbReference type="ARBA" id="ARBA00013064"/>
    </source>
</evidence>
<evidence type="ECO:0000256" key="4">
    <source>
        <dbReference type="ARBA" id="ARBA00022912"/>
    </source>
</evidence>
<evidence type="ECO:0000256" key="5">
    <source>
        <dbReference type="PIRSR" id="PIRSR617867-1"/>
    </source>
</evidence>
<feature type="domain" description="Phosphotyrosine protein phosphatase I" evidence="6">
    <location>
        <begin position="1"/>
        <end position="143"/>
    </location>
</feature>
<dbReference type="EMBL" id="SJSK01000001">
    <property type="protein sequence ID" value="TCC93521.1"/>
    <property type="molecule type" value="Genomic_DNA"/>
</dbReference>
<evidence type="ECO:0000313" key="8">
    <source>
        <dbReference type="Proteomes" id="UP000292884"/>
    </source>
</evidence>
<dbReference type="InterPro" id="IPR023485">
    <property type="entry name" value="Ptyr_pPase"/>
</dbReference>
<dbReference type="PANTHER" id="PTHR11717">
    <property type="entry name" value="LOW MOLECULAR WEIGHT PROTEIN TYROSINE PHOSPHATASE"/>
    <property type="match status" value="1"/>
</dbReference>
<comment type="caution">
    <text evidence="7">The sequence shown here is derived from an EMBL/GenBank/DDBJ whole genome shotgun (WGS) entry which is preliminary data.</text>
</comment>
<dbReference type="CDD" id="cd16343">
    <property type="entry name" value="LMWPTP"/>
    <property type="match status" value="1"/>
</dbReference>
<protein>
    <recommendedName>
        <fullName evidence="2">protein-tyrosine-phosphatase</fullName>
        <ecNumber evidence="2">3.1.3.48</ecNumber>
    </recommendedName>
</protein>
<dbReference type="InterPro" id="IPR036196">
    <property type="entry name" value="Ptyr_pPase_sf"/>
</dbReference>
<name>A0A4R0N195_9SPHI</name>
<dbReference type="OrthoDB" id="9784339at2"/>
<feature type="active site" description="Nucleophile" evidence="5">
    <location>
        <position position="13"/>
    </location>
</feature>
<evidence type="ECO:0000313" key="7">
    <source>
        <dbReference type="EMBL" id="TCC93521.1"/>
    </source>
</evidence>
<dbReference type="SUPFAM" id="SSF52788">
    <property type="entry name" value="Phosphotyrosine protein phosphatases I"/>
    <property type="match status" value="1"/>
</dbReference>
<dbReference type="PANTHER" id="PTHR11717:SF7">
    <property type="entry name" value="LOW MOLECULAR WEIGHT PHOSPHOTYROSINE PROTEIN PHOSPHATASE"/>
    <property type="match status" value="1"/>
</dbReference>
<gene>
    <name evidence="7" type="ORF">EZ428_01755</name>
</gene>
<dbReference type="InterPro" id="IPR050438">
    <property type="entry name" value="LMW_PTPase"/>
</dbReference>
<dbReference type="InterPro" id="IPR017867">
    <property type="entry name" value="Tyr_phospatase_low_mol_wt"/>
</dbReference>
<dbReference type="Gene3D" id="3.40.50.2300">
    <property type="match status" value="1"/>
</dbReference>
<feature type="active site" description="Proton donor" evidence="5">
    <location>
        <position position="118"/>
    </location>
</feature>
<dbReference type="EC" id="3.1.3.48" evidence="2"/>
<keyword evidence="8" id="KW-1185">Reference proteome</keyword>
<evidence type="ECO:0000256" key="1">
    <source>
        <dbReference type="ARBA" id="ARBA00011063"/>
    </source>
</evidence>
<accession>A0A4R0N195</accession>
<sequence length="145" mass="16742">MKILMVCLGNICRSPLAEGVMRHLVNEQNLGWEIASAGTGDWHIGSAPDKRSVAVAKEFGYDISAQRARLFDSHLFDEFDHILVMDKNNYKDVLRLAKTEEQRKKVSFFLADEGEVIDPYHHNHLFEPVFKEVEARCKKLINQWK</sequence>
<comment type="similarity">
    <text evidence="1">Belongs to the low molecular weight phosphotyrosine protein phosphatase family.</text>
</comment>